<comment type="subcellular location">
    <subcellularLocation>
        <location evidence="9">Cytoplasm</location>
    </subcellularLocation>
</comment>
<keyword evidence="8 9" id="KW-0460">Magnesium</keyword>
<dbReference type="InterPro" id="IPR023865">
    <property type="entry name" value="Aliphatic_acid_kinase_CS"/>
</dbReference>
<dbReference type="SUPFAM" id="SSF53067">
    <property type="entry name" value="Actin-like ATPase domain"/>
    <property type="match status" value="2"/>
</dbReference>
<dbReference type="PROSITE" id="PS01075">
    <property type="entry name" value="ACETATE_KINASE_1"/>
    <property type="match status" value="1"/>
</dbReference>
<comment type="catalytic activity">
    <reaction evidence="9">
        <text>acetate + ATP = acetyl phosphate + ADP</text>
        <dbReference type="Rhea" id="RHEA:11352"/>
        <dbReference type="ChEBI" id="CHEBI:22191"/>
        <dbReference type="ChEBI" id="CHEBI:30089"/>
        <dbReference type="ChEBI" id="CHEBI:30616"/>
        <dbReference type="ChEBI" id="CHEBI:456216"/>
        <dbReference type="EC" id="2.7.2.1"/>
    </reaction>
</comment>
<dbReference type="PRINTS" id="PR00471">
    <property type="entry name" value="ACETATEKNASE"/>
</dbReference>
<gene>
    <name evidence="9" type="primary">ackA</name>
    <name evidence="11" type="ORF">UBAL3_96270008</name>
</gene>
<dbReference type="GO" id="GO:0000287">
    <property type="term" value="F:magnesium ion binding"/>
    <property type="evidence" value="ECO:0007669"/>
    <property type="project" value="UniProtKB-UniRule"/>
</dbReference>
<sequence length="366" mass="39375">MRVLCINPGSSSLKATLLQEERILSDHEIDLDDSVEKVREGLASLSLWSHEAPPDAIGVRVVHGGRLFRESVRVTGETLESLGAIADLAPLHVPVAIRVLSALLGMGHSLPVVAVFDTAFHSTLPETARRYAVPDRWVQRGVEKYGFHGLSYDDIVHRLPSLSGFPLPRRLVAVHWGNGASVCAIRDGRSVETSMGLTPLAGVIMGTRPGSLDPGILPFLLHGGDSLPRLEAEMTHESGLFALSGGISDFREIVRRKGEGDPRAELAFEKAVTSVAQTIGSFAAVLEGIDALVFTGGIGEHSWEARSSVMKKIGFLGVSEEALSNRFASGDRKISTPSSTIAAWCLHAREDRTIARETIRVVEGKS</sequence>
<organism evidence="11 12">
    <name type="scientific">Leptospirillum ferrodiazotrophum</name>
    <dbReference type="NCBI Taxonomy" id="412449"/>
    <lineage>
        <taxon>Bacteria</taxon>
        <taxon>Pseudomonadati</taxon>
        <taxon>Nitrospirota</taxon>
        <taxon>Nitrospiria</taxon>
        <taxon>Nitrospirales</taxon>
        <taxon>Nitrospiraceae</taxon>
        <taxon>Leptospirillum</taxon>
    </lineage>
</organism>
<evidence type="ECO:0000256" key="2">
    <source>
        <dbReference type="ARBA" id="ARBA00022490"/>
    </source>
</evidence>
<comment type="function">
    <text evidence="9">Catalyzes the formation of acetyl phosphate from acetate and ATP. Can also catalyze the reverse reaction.</text>
</comment>
<proteinExistence type="inferred from homology"/>
<dbReference type="InterPro" id="IPR004372">
    <property type="entry name" value="Ac/propionate_kinase"/>
</dbReference>
<dbReference type="GO" id="GO:0005829">
    <property type="term" value="C:cytosol"/>
    <property type="evidence" value="ECO:0007669"/>
    <property type="project" value="TreeGrafter"/>
</dbReference>
<evidence type="ECO:0000256" key="4">
    <source>
        <dbReference type="ARBA" id="ARBA00022723"/>
    </source>
</evidence>
<evidence type="ECO:0000256" key="8">
    <source>
        <dbReference type="ARBA" id="ARBA00022842"/>
    </source>
</evidence>
<comment type="pathway">
    <text evidence="9">Metabolic intermediate biosynthesis; acetyl-CoA biosynthesis; acetyl-CoA from acetate: step 1/2.</text>
</comment>
<dbReference type="Pfam" id="PF00871">
    <property type="entry name" value="Acetate_kinase"/>
    <property type="match status" value="1"/>
</dbReference>
<keyword evidence="7 9" id="KW-0067">ATP-binding</keyword>
<dbReference type="InterPro" id="IPR043129">
    <property type="entry name" value="ATPase_NBD"/>
</dbReference>
<feature type="site" description="Transition state stabilizer" evidence="9">
    <location>
        <position position="208"/>
    </location>
</feature>
<evidence type="ECO:0000256" key="7">
    <source>
        <dbReference type="ARBA" id="ARBA00022840"/>
    </source>
</evidence>
<keyword evidence="12" id="KW-1185">Reference proteome</keyword>
<evidence type="ECO:0000256" key="1">
    <source>
        <dbReference type="ARBA" id="ARBA00008748"/>
    </source>
</evidence>
<evidence type="ECO:0000256" key="3">
    <source>
        <dbReference type="ARBA" id="ARBA00022679"/>
    </source>
</evidence>
<keyword evidence="6 9" id="KW-0418">Kinase</keyword>
<dbReference type="PANTHER" id="PTHR21060">
    <property type="entry name" value="ACETATE KINASE"/>
    <property type="match status" value="1"/>
</dbReference>
<dbReference type="AlphaFoldDB" id="C6I156"/>
<dbReference type="InterPro" id="IPR000890">
    <property type="entry name" value="Aliphatic_acid_kin_short-chain"/>
</dbReference>
<dbReference type="Gene3D" id="3.30.420.40">
    <property type="match status" value="2"/>
</dbReference>
<dbReference type="PROSITE" id="PS01076">
    <property type="entry name" value="ACETATE_KINASE_2"/>
    <property type="match status" value="1"/>
</dbReference>
<name>C6I156_9BACT</name>
<keyword evidence="3 9" id="KW-0808">Transferase</keyword>
<dbReference type="PIRSF" id="PIRSF000722">
    <property type="entry name" value="Acetate_prop_kin"/>
    <property type="match status" value="1"/>
</dbReference>
<feature type="binding site" evidence="9">
    <location>
        <begin position="297"/>
        <end position="301"/>
    </location>
    <ligand>
        <name>ATP</name>
        <dbReference type="ChEBI" id="CHEBI:30616"/>
    </ligand>
</feature>
<dbReference type="EMBL" id="GG693891">
    <property type="protein sequence ID" value="EES51415.1"/>
    <property type="molecule type" value="Genomic_DNA"/>
</dbReference>
<dbReference type="GO" id="GO:0006085">
    <property type="term" value="P:acetyl-CoA biosynthetic process"/>
    <property type="evidence" value="ECO:0007669"/>
    <property type="project" value="UniProtKB-UniRule"/>
</dbReference>
<comment type="caution">
    <text evidence="9">Lacks conserved residue(s) required for the propagation of feature annotation.</text>
</comment>
<keyword evidence="4 9" id="KW-0479">Metal-binding</keyword>
<accession>C6I156</accession>
<comment type="cofactor">
    <cofactor evidence="9">
        <name>Mg(2+)</name>
        <dbReference type="ChEBI" id="CHEBI:18420"/>
    </cofactor>
    <cofactor evidence="9">
        <name>Mn(2+)</name>
        <dbReference type="ChEBI" id="CHEBI:29035"/>
    </cofactor>
    <text evidence="9">Mg(2+). Can also accept Mn(2+).</text>
</comment>
<feature type="binding site" evidence="9">
    <location>
        <begin position="249"/>
        <end position="251"/>
    </location>
    <ligand>
        <name>ATP</name>
        <dbReference type="ChEBI" id="CHEBI:30616"/>
    </ligand>
</feature>
<keyword evidence="2 9" id="KW-0963">Cytoplasm</keyword>
<dbReference type="UniPathway" id="UPA00340">
    <property type="reaction ID" value="UER00458"/>
</dbReference>
<dbReference type="GO" id="GO:0006083">
    <property type="term" value="P:acetate metabolic process"/>
    <property type="evidence" value="ECO:0007669"/>
    <property type="project" value="TreeGrafter"/>
</dbReference>
<evidence type="ECO:0000256" key="5">
    <source>
        <dbReference type="ARBA" id="ARBA00022741"/>
    </source>
</evidence>
<dbReference type="EC" id="2.7.2.1" evidence="9"/>
<feature type="binding site" evidence="9">
    <location>
        <begin position="175"/>
        <end position="179"/>
    </location>
    <ligand>
        <name>ATP</name>
        <dbReference type="ChEBI" id="CHEBI:30616"/>
    </ligand>
</feature>
<evidence type="ECO:0000313" key="12">
    <source>
        <dbReference type="Proteomes" id="UP000009374"/>
    </source>
</evidence>
<evidence type="ECO:0000256" key="9">
    <source>
        <dbReference type="HAMAP-Rule" id="MF_00020"/>
    </source>
</evidence>
<keyword evidence="5 9" id="KW-0547">Nucleotide-binding</keyword>
<feature type="binding site" evidence="9">
    <location>
        <position position="350"/>
    </location>
    <ligand>
        <name>Mg(2+)</name>
        <dbReference type="ChEBI" id="CHEBI:18420"/>
    </ligand>
</feature>
<protein>
    <recommendedName>
        <fullName evidence="9">Acetate kinase</fullName>
        <ecNumber evidence="9">2.7.2.1</ecNumber>
    </recommendedName>
    <alternativeName>
        <fullName evidence="9">Acetokinase</fullName>
    </alternativeName>
</protein>
<feature type="binding site" evidence="9">
    <location>
        <position position="60"/>
    </location>
    <ligand>
        <name>substrate</name>
    </ligand>
</feature>
<evidence type="ECO:0000256" key="6">
    <source>
        <dbReference type="ARBA" id="ARBA00022777"/>
    </source>
</evidence>
<evidence type="ECO:0000256" key="10">
    <source>
        <dbReference type="RuleBase" id="RU003835"/>
    </source>
</evidence>
<evidence type="ECO:0000313" key="11">
    <source>
        <dbReference type="EMBL" id="EES51415.1"/>
    </source>
</evidence>
<comment type="similarity">
    <text evidence="1 9 10">Belongs to the acetokinase family.</text>
</comment>
<dbReference type="PANTHER" id="PTHR21060:SF21">
    <property type="entry name" value="ACETATE KINASE"/>
    <property type="match status" value="1"/>
</dbReference>
<feature type="site" description="Transition state stabilizer" evidence="9">
    <location>
        <position position="148"/>
    </location>
</feature>
<dbReference type="Proteomes" id="UP000009374">
    <property type="component" value="Unassembled WGS sequence"/>
</dbReference>
<dbReference type="NCBIfam" id="TIGR00016">
    <property type="entry name" value="ackA"/>
    <property type="match status" value="1"/>
</dbReference>
<comment type="subunit">
    <text evidence="9">Homodimer.</text>
</comment>
<reference evidence="11 12" key="1">
    <citation type="journal article" date="2009" name="Appl. Environ. Microbiol.">
        <title>Community genomic and proteomic analyses of chemoautotrophic iron-oxidizing "Leptospirillum rubarum" (Group II) and "Leptospirillum ferrodiazotrophum" (Group III) bacteria in acid mine drainage biofilms.</title>
        <authorList>
            <person name="Goltsman D.S."/>
            <person name="Denef V.J."/>
            <person name="Singer S.W."/>
            <person name="VerBerkmoes N.C."/>
            <person name="Lefsrud M."/>
            <person name="Mueller R.S."/>
            <person name="Dick G.J."/>
            <person name="Sun C.L."/>
            <person name="Wheeler K.E."/>
            <person name="Zemla A."/>
            <person name="Baker B.J."/>
            <person name="Hauser L."/>
            <person name="Land M."/>
            <person name="Shah M.B."/>
            <person name="Thelen M.P."/>
            <person name="Hettich R.L."/>
            <person name="Banfield J.F."/>
        </authorList>
    </citation>
    <scope>NUCLEOTIDE SEQUENCE [LARGE SCALE GENOMIC DNA]</scope>
</reference>
<dbReference type="HAMAP" id="MF_00020">
    <property type="entry name" value="Acetate_kinase"/>
    <property type="match status" value="1"/>
</dbReference>
<dbReference type="GO" id="GO:0008776">
    <property type="term" value="F:acetate kinase activity"/>
    <property type="evidence" value="ECO:0007669"/>
    <property type="project" value="UniProtKB-UniRule"/>
</dbReference>
<feature type="active site" description="Proton donor/acceptor" evidence="9">
    <location>
        <position position="117"/>
    </location>
</feature>
<dbReference type="GO" id="GO:0005524">
    <property type="term" value="F:ATP binding"/>
    <property type="evidence" value="ECO:0007669"/>
    <property type="project" value="UniProtKB-KW"/>
</dbReference>